<evidence type="ECO:0000313" key="4">
    <source>
        <dbReference type="EMBL" id="CAI2378764.1"/>
    </source>
</evidence>
<keyword evidence="1" id="KW-0808">Transferase</keyword>
<evidence type="ECO:0000259" key="3">
    <source>
        <dbReference type="PROSITE" id="PS51059"/>
    </source>
</evidence>
<dbReference type="EMBL" id="CAMPGE010020528">
    <property type="protein sequence ID" value="CAI2378764.1"/>
    <property type="molecule type" value="Genomic_DNA"/>
</dbReference>
<dbReference type="PANTHER" id="PTHR45740:SF2">
    <property type="entry name" value="POLY [ADP-RIBOSE] POLYMERASE"/>
    <property type="match status" value="1"/>
</dbReference>
<proteinExistence type="predicted"/>
<dbReference type="GO" id="GO:1990404">
    <property type="term" value="F:NAD+-protein mono-ADP-ribosyltransferase activity"/>
    <property type="evidence" value="ECO:0007669"/>
    <property type="project" value="TreeGrafter"/>
</dbReference>
<name>A0AAD1XTR9_EUPCR</name>
<keyword evidence="1" id="KW-0520">NAD</keyword>
<dbReference type="Proteomes" id="UP001295684">
    <property type="component" value="Unassembled WGS sequence"/>
</dbReference>
<feature type="region of interest" description="Disordered" evidence="2">
    <location>
        <begin position="585"/>
        <end position="618"/>
    </location>
</feature>
<feature type="domain" description="PARP catalytic" evidence="3">
    <location>
        <begin position="377"/>
        <end position="594"/>
    </location>
</feature>
<keyword evidence="1" id="KW-0328">Glycosyltransferase</keyword>
<comment type="caution">
    <text evidence="4">The sequence shown here is derived from an EMBL/GenBank/DDBJ whole genome shotgun (WGS) entry which is preliminary data.</text>
</comment>
<gene>
    <name evidence="4" type="ORF">ECRASSUSDP1_LOCUS20164</name>
</gene>
<dbReference type="InterPro" id="IPR012317">
    <property type="entry name" value="Poly(ADP-ribose)pol_cat_dom"/>
</dbReference>
<dbReference type="Gene3D" id="3.90.228.10">
    <property type="match status" value="1"/>
</dbReference>
<evidence type="ECO:0000313" key="5">
    <source>
        <dbReference type="Proteomes" id="UP001295684"/>
    </source>
</evidence>
<dbReference type="SUPFAM" id="SSF56399">
    <property type="entry name" value="ADP-ribosylation"/>
    <property type="match status" value="1"/>
</dbReference>
<dbReference type="InterPro" id="IPR051712">
    <property type="entry name" value="ARTD-AVP"/>
</dbReference>
<feature type="compositionally biased region" description="Low complexity" evidence="2">
    <location>
        <begin position="593"/>
        <end position="605"/>
    </location>
</feature>
<sequence>MDLDQFPMIPFPGDVDLFGSKTEDNFSFIDPFKMKFTEIHQPDQKKETKVKENSSPNIEKGYMDNQKIQFHPKAKHTQVVNHEGFRQKQVNRIDQTFGICENINYQRTEELERVISSSRMTQKPQNLFKLLRIRPHHYKLTMAPYIHEIITERVESFLEFKSEQISGFDESSFFDKILNNEFKLVDNKPINCLGMEITRNHMQKTISFRTKDEQMLDTKIFEGFMQEFIAIMQRVESQIELYERAIRKGIYHLWYCVDSSEGELEPVSQDLQDILNKEPSGNQQNQKMDSFFYFEEEGDDDATKFKINLYDVTSIINAPVTCLVDPLGNEKFLYCPIAKKQKKYKKKEIKSWYTPKLLRTQIEIRHLRELVNNYPENWTDIENLSFKTSLYNTVDLELSGDEASKVIDMVKKTSSGIKVEFLRIERVQNVLAYDKYQQQKQYMQKKYSDTRNLEEYLFHGTKRNNPEVVMGSEEGFDMRFSNGGMWGRGVYFAKKFKYSHGYAYKIHTQGKTYYQVFLAKVLTGKKYDSKHNRHIKVPPIDQETGLRFDSVCGNTGGTKVHIVYENGQSYPEYCITYTITNLESTKDAPPHPSTSLRSRLASRTSRTPRHPFPNPYATPTSFNLSRVPLVKPVQIPKPIIQQPTLPQKSSLNFQVPDQSGLLTFDITKPTSIFEALRKKTRK</sequence>
<dbReference type="EC" id="2.4.2.-" evidence="1"/>
<dbReference type="PROSITE" id="PS51059">
    <property type="entry name" value="PARP_CATALYTIC"/>
    <property type="match status" value="1"/>
</dbReference>
<evidence type="ECO:0000256" key="2">
    <source>
        <dbReference type="SAM" id="MobiDB-lite"/>
    </source>
</evidence>
<accession>A0AAD1XTR9</accession>
<evidence type="ECO:0000256" key="1">
    <source>
        <dbReference type="RuleBase" id="RU362114"/>
    </source>
</evidence>
<dbReference type="AlphaFoldDB" id="A0AAD1XTR9"/>
<dbReference type="Pfam" id="PF00644">
    <property type="entry name" value="PARP"/>
    <property type="match status" value="1"/>
</dbReference>
<reference evidence="4" key="1">
    <citation type="submission" date="2023-07" db="EMBL/GenBank/DDBJ databases">
        <authorList>
            <consortium name="AG Swart"/>
            <person name="Singh M."/>
            <person name="Singh A."/>
            <person name="Seah K."/>
            <person name="Emmerich C."/>
        </authorList>
    </citation>
    <scope>NUCLEOTIDE SEQUENCE</scope>
    <source>
        <strain evidence="4">DP1</strain>
    </source>
</reference>
<organism evidence="4 5">
    <name type="scientific">Euplotes crassus</name>
    <dbReference type="NCBI Taxonomy" id="5936"/>
    <lineage>
        <taxon>Eukaryota</taxon>
        <taxon>Sar</taxon>
        <taxon>Alveolata</taxon>
        <taxon>Ciliophora</taxon>
        <taxon>Intramacronucleata</taxon>
        <taxon>Spirotrichea</taxon>
        <taxon>Hypotrichia</taxon>
        <taxon>Euplotida</taxon>
        <taxon>Euplotidae</taxon>
        <taxon>Moneuplotes</taxon>
    </lineage>
</organism>
<dbReference type="GO" id="GO:0005634">
    <property type="term" value="C:nucleus"/>
    <property type="evidence" value="ECO:0007669"/>
    <property type="project" value="TreeGrafter"/>
</dbReference>
<dbReference type="GO" id="GO:0003950">
    <property type="term" value="F:NAD+ poly-ADP-ribosyltransferase activity"/>
    <property type="evidence" value="ECO:0007669"/>
    <property type="project" value="UniProtKB-UniRule"/>
</dbReference>
<keyword evidence="5" id="KW-1185">Reference proteome</keyword>
<protein>
    <recommendedName>
        <fullName evidence="1">Poly [ADP-ribose] polymerase</fullName>
        <shortName evidence="1">PARP</shortName>
        <ecNumber evidence="1">2.4.2.-</ecNumber>
    </recommendedName>
</protein>
<dbReference type="PANTHER" id="PTHR45740">
    <property type="entry name" value="POLY [ADP-RIBOSE] POLYMERASE"/>
    <property type="match status" value="1"/>
</dbReference>